<evidence type="ECO:0000259" key="3">
    <source>
        <dbReference type="Pfam" id="PF08212"/>
    </source>
</evidence>
<keyword evidence="2 4" id="KW-0449">Lipoprotein</keyword>
<dbReference type="PIRSF" id="PIRSF036893">
    <property type="entry name" value="Lipocalin_ApoD"/>
    <property type="match status" value="1"/>
</dbReference>
<dbReference type="PANTHER" id="PTHR10612">
    <property type="entry name" value="APOLIPOPROTEIN D"/>
    <property type="match status" value="1"/>
</dbReference>
<sequence>MSSSARAIVLGASLMLAACNPTHPSGNANVPQPAKPVELSRYVGRWHEQARYEASFQKGCEAVTADYAAKSDGSIAVVNSCREGSVSGPLRKAEATAKVVDGSNNAKLKVSFFPPFEGDYWVLDRAADYSWSIVGEPSGQYLWILTRSPRITDREYARLVARAAALGYDTAMLRRTAQ</sequence>
<dbReference type="STRING" id="1036779.SAMN04515666_1093"/>
<organism evidence="4 5">
    <name type="scientific">Bosea lupini</name>
    <dbReference type="NCBI Taxonomy" id="1036779"/>
    <lineage>
        <taxon>Bacteria</taxon>
        <taxon>Pseudomonadati</taxon>
        <taxon>Pseudomonadota</taxon>
        <taxon>Alphaproteobacteria</taxon>
        <taxon>Hyphomicrobiales</taxon>
        <taxon>Boseaceae</taxon>
        <taxon>Bosea</taxon>
    </lineage>
</organism>
<dbReference type="GO" id="GO:0006950">
    <property type="term" value="P:response to stress"/>
    <property type="evidence" value="ECO:0007669"/>
    <property type="project" value="UniProtKB-ARBA"/>
</dbReference>
<name>A0A1H7WTE3_9HYPH</name>
<proteinExistence type="inferred from homology"/>
<keyword evidence="5" id="KW-1185">Reference proteome</keyword>
<dbReference type="InterPro" id="IPR002446">
    <property type="entry name" value="Lipocalin_bac"/>
</dbReference>
<reference evidence="5" key="1">
    <citation type="submission" date="2016-10" db="EMBL/GenBank/DDBJ databases">
        <authorList>
            <person name="Varghese N."/>
            <person name="Submissions S."/>
        </authorList>
    </citation>
    <scope>NUCLEOTIDE SEQUENCE [LARGE SCALE GENOMIC DNA]</scope>
    <source>
        <strain evidence="5">LMG 26383,CCUG 61248,R- 45681</strain>
    </source>
</reference>
<dbReference type="InterPro" id="IPR047202">
    <property type="entry name" value="Lipocalin_Blc-like_dom"/>
</dbReference>
<comment type="subunit">
    <text evidence="2">Homodimer.</text>
</comment>
<dbReference type="Gene3D" id="2.40.128.20">
    <property type="match status" value="1"/>
</dbReference>
<accession>A0A1H7WTE3</accession>
<dbReference type="InterPro" id="IPR000566">
    <property type="entry name" value="Lipocln_cytosolic_FA-bd_dom"/>
</dbReference>
<dbReference type="CDD" id="cd19438">
    <property type="entry name" value="lipocalin_Blc-like"/>
    <property type="match status" value="1"/>
</dbReference>
<dbReference type="PROSITE" id="PS51257">
    <property type="entry name" value="PROKAR_LIPOPROTEIN"/>
    <property type="match status" value="1"/>
</dbReference>
<dbReference type="SUPFAM" id="SSF50814">
    <property type="entry name" value="Lipocalins"/>
    <property type="match status" value="1"/>
</dbReference>
<dbReference type="InterPro" id="IPR012674">
    <property type="entry name" value="Calycin"/>
</dbReference>
<keyword evidence="2" id="KW-0998">Cell outer membrane</keyword>
<evidence type="ECO:0000256" key="2">
    <source>
        <dbReference type="PIRNR" id="PIRNR036893"/>
    </source>
</evidence>
<dbReference type="OrthoDB" id="594739at2"/>
<keyword evidence="2" id="KW-0732">Signal</keyword>
<evidence type="ECO:0000313" key="5">
    <source>
        <dbReference type="Proteomes" id="UP000199664"/>
    </source>
</evidence>
<dbReference type="GO" id="GO:0008289">
    <property type="term" value="F:lipid binding"/>
    <property type="evidence" value="ECO:0007669"/>
    <property type="project" value="UniProtKB-UniRule"/>
</dbReference>
<dbReference type="Proteomes" id="UP000199664">
    <property type="component" value="Unassembled WGS sequence"/>
</dbReference>
<comment type="function">
    <text evidence="2">Involved in the storage or transport of lipids necessary for membrane maintenance under stressful conditions. Displays a binding preference for lysophospholipids.</text>
</comment>
<evidence type="ECO:0000256" key="1">
    <source>
        <dbReference type="ARBA" id="ARBA00006889"/>
    </source>
</evidence>
<evidence type="ECO:0000313" key="4">
    <source>
        <dbReference type="EMBL" id="SEM24753.1"/>
    </source>
</evidence>
<dbReference type="InterPro" id="IPR022271">
    <property type="entry name" value="Lipocalin_ApoD"/>
</dbReference>
<dbReference type="EMBL" id="FOAN01000009">
    <property type="protein sequence ID" value="SEM24753.1"/>
    <property type="molecule type" value="Genomic_DNA"/>
</dbReference>
<dbReference type="AlphaFoldDB" id="A0A1H7WTE3"/>
<feature type="signal peptide" evidence="2">
    <location>
        <begin position="1"/>
        <end position="17"/>
    </location>
</feature>
<keyword evidence="2" id="KW-0446">Lipid-binding</keyword>
<dbReference type="GO" id="GO:0009279">
    <property type="term" value="C:cell outer membrane"/>
    <property type="evidence" value="ECO:0007669"/>
    <property type="project" value="UniProtKB-SubCell"/>
</dbReference>
<dbReference type="PRINTS" id="PR01171">
    <property type="entry name" value="BCTLIPOCALIN"/>
</dbReference>
<gene>
    <name evidence="4" type="ORF">SAMN04515666_1093</name>
</gene>
<dbReference type="PANTHER" id="PTHR10612:SF34">
    <property type="entry name" value="APOLIPOPROTEIN D"/>
    <property type="match status" value="1"/>
</dbReference>
<comment type="subcellular location">
    <subcellularLocation>
        <location evidence="2">Cell outer membrane</location>
    </subcellularLocation>
</comment>
<dbReference type="Pfam" id="PF08212">
    <property type="entry name" value="Lipocalin_2"/>
    <property type="match status" value="1"/>
</dbReference>
<protein>
    <recommendedName>
        <fullName evidence="2">Outer membrane lipoprotein Blc</fullName>
    </recommendedName>
</protein>
<feature type="domain" description="Lipocalin/cytosolic fatty-acid binding" evidence="3">
    <location>
        <begin position="37"/>
        <end position="178"/>
    </location>
</feature>
<feature type="chain" id="PRO_5013436469" description="Outer membrane lipoprotein Blc" evidence="2">
    <location>
        <begin position="18"/>
        <end position="178"/>
    </location>
</feature>
<comment type="similarity">
    <text evidence="1 2">Belongs to the calycin superfamily. Lipocalin family.</text>
</comment>
<keyword evidence="2" id="KW-0472">Membrane</keyword>